<feature type="transmembrane region" description="Helical" evidence="11">
    <location>
        <begin position="171"/>
        <end position="190"/>
    </location>
</feature>
<keyword evidence="8 11" id="KW-1133">Transmembrane helix</keyword>
<evidence type="ECO:0000256" key="5">
    <source>
        <dbReference type="ARBA" id="ARBA00022556"/>
    </source>
</evidence>
<gene>
    <name evidence="13" type="ORF">JYK00_09550</name>
</gene>
<dbReference type="Pfam" id="PF00892">
    <property type="entry name" value="EamA"/>
    <property type="match status" value="2"/>
</dbReference>
<feature type="transmembrane region" description="Helical" evidence="11">
    <location>
        <begin position="210"/>
        <end position="227"/>
    </location>
</feature>
<feature type="transmembrane region" description="Helical" evidence="11">
    <location>
        <begin position="110"/>
        <end position="126"/>
    </location>
</feature>
<dbReference type="Gene3D" id="1.10.3730.20">
    <property type="match status" value="2"/>
</dbReference>
<evidence type="ECO:0000313" key="13">
    <source>
        <dbReference type="EMBL" id="QTA37944.1"/>
    </source>
</evidence>
<organism evidence="13 14">
    <name type="scientific">Thermosipho ferrireducens</name>
    <dbReference type="NCBI Taxonomy" id="2571116"/>
    <lineage>
        <taxon>Bacteria</taxon>
        <taxon>Thermotogati</taxon>
        <taxon>Thermotogota</taxon>
        <taxon>Thermotogae</taxon>
        <taxon>Thermotogales</taxon>
        <taxon>Fervidobacteriaceae</taxon>
        <taxon>Thermosipho</taxon>
    </lineage>
</organism>
<sequence>MGAFWISLRILLLGYERIAGKKIGEKNSSILSAWGFFGFSLLSMLPFIGFVNWDIIKVSFISGSIYSFSFFLYMYALTHEDISVVAPLYNINTIFLIFGAYFTLNEPMNFSKFFGSILMIYGVSFLKKSNKIYKSYVNVLKSKGALSMIVSSILIAVGRIVDGFLTKEQGYNPIGYSVGVYFVMTIYFFVSSVLYERGIKHHIILVKDKLLYLILGGFCNAYAYIALLKAFRYIDISVAEPLSMLSAVVSILFARVFYKEAIKIRLVGTAILISGAFIIYQ</sequence>
<dbReference type="InterPro" id="IPR000390">
    <property type="entry name" value="Small_drug/metabolite_transptr"/>
</dbReference>
<reference evidence="13 14" key="1">
    <citation type="submission" date="2021-03" db="EMBL/GenBank/DDBJ databases">
        <title>Thermosipho ferrireducens sp.nov., an anaerobic thermophilic iron-reducing bacterium isolated from a deep-sea hydrothermal sulfide deposits.</title>
        <authorList>
            <person name="Zeng X."/>
            <person name="Chen Y."/>
            <person name="Shao Z."/>
        </authorList>
    </citation>
    <scope>NUCLEOTIDE SEQUENCE [LARGE SCALE GENOMIC DNA]</scope>
    <source>
        <strain evidence="13 14">JL129W03</strain>
    </source>
</reference>
<protein>
    <submittedName>
        <fullName evidence="13">EamA family transporter</fullName>
    </submittedName>
</protein>
<feature type="transmembrane region" description="Helical" evidence="11">
    <location>
        <begin position="30"/>
        <end position="49"/>
    </location>
</feature>
<evidence type="ECO:0000256" key="6">
    <source>
        <dbReference type="ARBA" id="ARBA00022692"/>
    </source>
</evidence>
<dbReference type="Proteomes" id="UP000671862">
    <property type="component" value="Chromosome"/>
</dbReference>
<keyword evidence="9" id="KW-0443">Lipid metabolism</keyword>
<feature type="domain" description="EamA" evidence="12">
    <location>
        <begin position="2"/>
        <end position="125"/>
    </location>
</feature>
<evidence type="ECO:0000256" key="10">
    <source>
        <dbReference type="ARBA" id="ARBA00023136"/>
    </source>
</evidence>
<keyword evidence="3" id="KW-0444">Lipid biosynthesis</keyword>
<keyword evidence="14" id="KW-1185">Reference proteome</keyword>
<feature type="transmembrane region" description="Helical" evidence="11">
    <location>
        <begin position="55"/>
        <end position="77"/>
    </location>
</feature>
<comment type="subcellular location">
    <subcellularLocation>
        <location evidence="1">Cell membrane</location>
        <topology evidence="1">Multi-pass membrane protein</topology>
    </subcellularLocation>
</comment>
<accession>A0ABX7S5V0</accession>
<evidence type="ECO:0000256" key="9">
    <source>
        <dbReference type="ARBA" id="ARBA00023098"/>
    </source>
</evidence>
<evidence type="ECO:0000256" key="4">
    <source>
        <dbReference type="ARBA" id="ARBA00022519"/>
    </source>
</evidence>
<evidence type="ECO:0000256" key="11">
    <source>
        <dbReference type="SAM" id="Phobius"/>
    </source>
</evidence>
<evidence type="ECO:0000259" key="12">
    <source>
        <dbReference type="Pfam" id="PF00892"/>
    </source>
</evidence>
<feature type="transmembrane region" description="Helical" evidence="11">
    <location>
        <begin position="233"/>
        <end position="257"/>
    </location>
</feature>
<feature type="transmembrane region" description="Helical" evidence="11">
    <location>
        <begin position="264"/>
        <end position="280"/>
    </location>
</feature>
<keyword evidence="5" id="KW-0441">Lipid A biosynthesis</keyword>
<name>A0ABX7S5V0_9BACT</name>
<dbReference type="RefSeq" id="WP_207566665.1">
    <property type="nucleotide sequence ID" value="NZ_CP071446.1"/>
</dbReference>
<feature type="transmembrane region" description="Helical" evidence="11">
    <location>
        <begin position="84"/>
        <end position="104"/>
    </location>
</feature>
<evidence type="ECO:0000256" key="2">
    <source>
        <dbReference type="ARBA" id="ARBA00022475"/>
    </source>
</evidence>
<feature type="domain" description="EamA" evidence="12">
    <location>
        <begin position="143"/>
        <end position="280"/>
    </location>
</feature>
<evidence type="ECO:0000256" key="8">
    <source>
        <dbReference type="ARBA" id="ARBA00022989"/>
    </source>
</evidence>
<evidence type="ECO:0000256" key="1">
    <source>
        <dbReference type="ARBA" id="ARBA00004651"/>
    </source>
</evidence>
<dbReference type="PANTHER" id="PTHR30561">
    <property type="entry name" value="SMR FAMILY PROTON-DEPENDENT DRUG EFFLUX TRANSPORTER SUGE"/>
    <property type="match status" value="1"/>
</dbReference>
<keyword evidence="10 11" id="KW-0472">Membrane</keyword>
<keyword evidence="7" id="KW-0448">Lipopolysaccharide biosynthesis</keyword>
<dbReference type="EMBL" id="CP071446">
    <property type="protein sequence ID" value="QTA37944.1"/>
    <property type="molecule type" value="Genomic_DNA"/>
</dbReference>
<evidence type="ECO:0000256" key="3">
    <source>
        <dbReference type="ARBA" id="ARBA00022516"/>
    </source>
</evidence>
<evidence type="ECO:0000313" key="14">
    <source>
        <dbReference type="Proteomes" id="UP000671862"/>
    </source>
</evidence>
<feature type="transmembrane region" description="Helical" evidence="11">
    <location>
        <begin position="146"/>
        <end position="165"/>
    </location>
</feature>
<dbReference type="InterPro" id="IPR037185">
    <property type="entry name" value="EmrE-like"/>
</dbReference>
<keyword evidence="2" id="KW-1003">Cell membrane</keyword>
<proteinExistence type="predicted"/>
<keyword evidence="4" id="KW-0997">Cell inner membrane</keyword>
<dbReference type="InterPro" id="IPR000620">
    <property type="entry name" value="EamA_dom"/>
</dbReference>
<dbReference type="PANTHER" id="PTHR30561:SF9">
    <property type="entry name" value="4-AMINO-4-DEOXY-L-ARABINOSE-PHOSPHOUNDECAPRENOL FLIPPASE SUBUNIT ARNF-RELATED"/>
    <property type="match status" value="1"/>
</dbReference>
<evidence type="ECO:0000256" key="7">
    <source>
        <dbReference type="ARBA" id="ARBA00022985"/>
    </source>
</evidence>
<dbReference type="SUPFAM" id="SSF103481">
    <property type="entry name" value="Multidrug resistance efflux transporter EmrE"/>
    <property type="match status" value="2"/>
</dbReference>
<keyword evidence="6 11" id="KW-0812">Transmembrane</keyword>